<evidence type="ECO:0000313" key="2">
    <source>
        <dbReference type="Proteomes" id="UP000294927"/>
    </source>
</evidence>
<protein>
    <submittedName>
        <fullName evidence="1">Uncharacterized protein</fullName>
    </submittedName>
</protein>
<accession>A0A4V3FU32</accession>
<dbReference type="Proteomes" id="UP000294927">
    <property type="component" value="Unassembled WGS sequence"/>
</dbReference>
<comment type="caution">
    <text evidence="1">The sequence shown here is derived from an EMBL/GenBank/DDBJ whole genome shotgun (WGS) entry which is preliminary data.</text>
</comment>
<sequence>MSEPSHRAISGYVNDDCIWTYSVYDATRREWRDVSVNRHEAEQYAARLPEPRRGD</sequence>
<dbReference type="EMBL" id="SOCP01000004">
    <property type="protein sequence ID" value="TDV53671.1"/>
    <property type="molecule type" value="Genomic_DNA"/>
</dbReference>
<dbReference type="AlphaFoldDB" id="A0A4V3FU32"/>
<proteinExistence type="predicted"/>
<dbReference type="RefSeq" id="WP_166664052.1">
    <property type="nucleotide sequence ID" value="NZ_SOCP01000004.1"/>
</dbReference>
<organism evidence="1 2">
    <name type="scientific">Actinophytocola oryzae</name>
    <dbReference type="NCBI Taxonomy" id="502181"/>
    <lineage>
        <taxon>Bacteria</taxon>
        <taxon>Bacillati</taxon>
        <taxon>Actinomycetota</taxon>
        <taxon>Actinomycetes</taxon>
        <taxon>Pseudonocardiales</taxon>
        <taxon>Pseudonocardiaceae</taxon>
    </lineage>
</organism>
<gene>
    <name evidence="1" type="ORF">CLV71_104139</name>
</gene>
<keyword evidence="2" id="KW-1185">Reference proteome</keyword>
<name>A0A4V3FU32_9PSEU</name>
<reference evidence="1 2" key="1">
    <citation type="submission" date="2019-03" db="EMBL/GenBank/DDBJ databases">
        <title>Genomic Encyclopedia of Archaeal and Bacterial Type Strains, Phase II (KMG-II): from individual species to whole genera.</title>
        <authorList>
            <person name="Goeker M."/>
        </authorList>
    </citation>
    <scope>NUCLEOTIDE SEQUENCE [LARGE SCALE GENOMIC DNA]</scope>
    <source>
        <strain evidence="1 2">DSM 45499</strain>
    </source>
</reference>
<evidence type="ECO:0000313" key="1">
    <source>
        <dbReference type="EMBL" id="TDV53671.1"/>
    </source>
</evidence>